<comment type="caution">
    <text evidence="1">The sequence shown here is derived from an EMBL/GenBank/DDBJ whole genome shotgun (WGS) entry which is preliminary data.</text>
</comment>
<gene>
    <name evidence="1" type="ORF">CC1G_14775</name>
</gene>
<dbReference type="VEuPathDB" id="FungiDB:CC1G_14775"/>
<organism evidence="1 2">
    <name type="scientific">Coprinopsis cinerea (strain Okayama-7 / 130 / ATCC MYA-4618 / FGSC 9003)</name>
    <name type="common">Inky cap fungus</name>
    <name type="synonym">Hormographiella aspergillata</name>
    <dbReference type="NCBI Taxonomy" id="240176"/>
    <lineage>
        <taxon>Eukaryota</taxon>
        <taxon>Fungi</taxon>
        <taxon>Dikarya</taxon>
        <taxon>Basidiomycota</taxon>
        <taxon>Agaricomycotina</taxon>
        <taxon>Agaricomycetes</taxon>
        <taxon>Agaricomycetidae</taxon>
        <taxon>Agaricales</taxon>
        <taxon>Agaricineae</taxon>
        <taxon>Psathyrellaceae</taxon>
        <taxon>Coprinopsis</taxon>
    </lineage>
</organism>
<accession>D6RNT5</accession>
<protein>
    <submittedName>
        <fullName evidence="1">Uncharacterized protein</fullName>
    </submittedName>
</protein>
<sequence length="40" mass="4349">MGVRLGRRLVVFGGGGWSIVMSIRTTPDSAKHSNDIEKGY</sequence>
<name>D6RNT5_COPC7</name>
<evidence type="ECO:0000313" key="1">
    <source>
        <dbReference type="EMBL" id="EFI27303.1"/>
    </source>
</evidence>
<dbReference type="RefSeq" id="XP_002910797.1">
    <property type="nucleotide sequence ID" value="XM_002910751.1"/>
</dbReference>
<dbReference type="InParanoid" id="D6RNT5"/>
<dbReference type="Proteomes" id="UP000001861">
    <property type="component" value="Unassembled WGS sequence"/>
</dbReference>
<dbReference type="GeneID" id="9379121"/>
<reference evidence="1 2" key="1">
    <citation type="journal article" date="2010" name="Proc. Natl. Acad. Sci. U.S.A.">
        <title>Insights into evolution of multicellular fungi from the assembled chromosomes of the mushroom Coprinopsis cinerea (Coprinus cinereus).</title>
        <authorList>
            <person name="Stajich J.E."/>
            <person name="Wilke S.K."/>
            <person name="Ahren D."/>
            <person name="Au C.H."/>
            <person name="Birren B.W."/>
            <person name="Borodovsky M."/>
            <person name="Burns C."/>
            <person name="Canback B."/>
            <person name="Casselton L.A."/>
            <person name="Cheng C.K."/>
            <person name="Deng J."/>
            <person name="Dietrich F.S."/>
            <person name="Fargo D.C."/>
            <person name="Farman M.L."/>
            <person name="Gathman A.C."/>
            <person name="Goldberg J."/>
            <person name="Guigo R."/>
            <person name="Hoegger P.J."/>
            <person name="Hooker J.B."/>
            <person name="Huggins A."/>
            <person name="James T.Y."/>
            <person name="Kamada T."/>
            <person name="Kilaru S."/>
            <person name="Kodira C."/>
            <person name="Kues U."/>
            <person name="Kupfer D."/>
            <person name="Kwan H.S."/>
            <person name="Lomsadze A."/>
            <person name="Li W."/>
            <person name="Lilly W.W."/>
            <person name="Ma L.J."/>
            <person name="Mackey A.J."/>
            <person name="Manning G."/>
            <person name="Martin F."/>
            <person name="Muraguchi H."/>
            <person name="Natvig D.O."/>
            <person name="Palmerini H."/>
            <person name="Ramesh M.A."/>
            <person name="Rehmeyer C.J."/>
            <person name="Roe B.A."/>
            <person name="Shenoy N."/>
            <person name="Stanke M."/>
            <person name="Ter-Hovhannisyan V."/>
            <person name="Tunlid A."/>
            <person name="Velagapudi R."/>
            <person name="Vision T.J."/>
            <person name="Zeng Q."/>
            <person name="Zolan M.E."/>
            <person name="Pukkila P.J."/>
        </authorList>
    </citation>
    <scope>NUCLEOTIDE SEQUENCE [LARGE SCALE GENOMIC DNA]</scope>
    <source>
        <strain evidence="2">Okayama-7 / 130 / ATCC MYA-4618 / FGSC 9003</strain>
    </source>
</reference>
<dbReference type="EMBL" id="AACS02000007">
    <property type="protein sequence ID" value="EFI27303.1"/>
    <property type="molecule type" value="Genomic_DNA"/>
</dbReference>
<evidence type="ECO:0000313" key="2">
    <source>
        <dbReference type="Proteomes" id="UP000001861"/>
    </source>
</evidence>
<dbReference type="AlphaFoldDB" id="D6RNT5"/>
<keyword evidence="2" id="KW-1185">Reference proteome</keyword>
<dbReference type="KEGG" id="cci:CC1G_14775"/>
<dbReference type="HOGENOM" id="CLU_3299333_0_0_1"/>
<proteinExistence type="predicted"/>